<comment type="caution">
    <text evidence="6">The sequence shown here is derived from an EMBL/GenBank/DDBJ whole genome shotgun (WGS) entry which is preliminary data.</text>
</comment>
<sequence>MPHTRYCYLLALGGPLLLAAGCGGKNKADDQLPPARVAVPVRVQQAGASSAAGPAGPSQAPQYSGTVAEGSGATLSFQVGGTITALPIEEGQRVRKGQLIAAVDATTYREQYAAQLAQAKLAEDTYRRVNEVYQQGSIAETKLVQARQQAEQARASARAAYQQVAHARLLAPFEGYIGTKQADLGAVASPGAPIATLVQLRQVKVNVAVPETEINRLRPGDRATVRVGAATDAPLTGRIDDISPVANEQTHAFTVGVLVDNPSLRLKPSMTAQVAFTQAAARQSATGPTALVLPLRAVQVDERNRHFVYLVRGNTVRWHEVQTGDLLGDGLAVTGGLTAQDQVVVDGYQKLYDQAPIKVLN</sequence>
<dbReference type="Pfam" id="PF25954">
    <property type="entry name" value="Beta-barrel_RND_2"/>
    <property type="match status" value="1"/>
</dbReference>
<dbReference type="InterPro" id="IPR058792">
    <property type="entry name" value="Beta-barrel_RND_2"/>
</dbReference>
<dbReference type="Proteomes" id="UP000317624">
    <property type="component" value="Unassembled WGS sequence"/>
</dbReference>
<keyword evidence="7" id="KW-1185">Reference proteome</keyword>
<evidence type="ECO:0000313" key="7">
    <source>
        <dbReference type="Proteomes" id="UP000317624"/>
    </source>
</evidence>
<dbReference type="FunFam" id="2.40.30.170:FF:000010">
    <property type="entry name" value="Efflux RND transporter periplasmic adaptor subunit"/>
    <property type="match status" value="1"/>
</dbReference>
<dbReference type="OrthoDB" id="3518416at2"/>
<evidence type="ECO:0000256" key="2">
    <source>
        <dbReference type="SAM" id="SignalP"/>
    </source>
</evidence>
<evidence type="ECO:0000259" key="4">
    <source>
        <dbReference type="Pfam" id="PF25954"/>
    </source>
</evidence>
<gene>
    <name evidence="6" type="ORF">FNT36_04295</name>
</gene>
<feature type="chain" id="PRO_5035260149" evidence="2">
    <location>
        <begin position="20"/>
        <end position="361"/>
    </location>
</feature>
<dbReference type="PANTHER" id="PTHR30469">
    <property type="entry name" value="MULTIDRUG RESISTANCE PROTEIN MDTA"/>
    <property type="match status" value="1"/>
</dbReference>
<feature type="domain" description="YknX-like C-terminal permuted SH3-like" evidence="5">
    <location>
        <begin position="290"/>
        <end position="358"/>
    </location>
</feature>
<evidence type="ECO:0000259" key="5">
    <source>
        <dbReference type="Pfam" id="PF25989"/>
    </source>
</evidence>
<dbReference type="Pfam" id="PF25989">
    <property type="entry name" value="YknX_C"/>
    <property type="match status" value="1"/>
</dbReference>
<dbReference type="NCBIfam" id="TIGR01730">
    <property type="entry name" value="RND_mfp"/>
    <property type="match status" value="1"/>
</dbReference>
<dbReference type="EMBL" id="VMRJ01000001">
    <property type="protein sequence ID" value="TVT43316.1"/>
    <property type="molecule type" value="Genomic_DNA"/>
</dbReference>
<evidence type="ECO:0000259" key="3">
    <source>
        <dbReference type="Pfam" id="PF25917"/>
    </source>
</evidence>
<dbReference type="Gene3D" id="2.40.50.100">
    <property type="match status" value="1"/>
</dbReference>
<dbReference type="PANTHER" id="PTHR30469:SF15">
    <property type="entry name" value="HLYD FAMILY OF SECRETION PROTEINS"/>
    <property type="match status" value="1"/>
</dbReference>
<feature type="domain" description="Multidrug resistance protein MdtA-like barrel-sandwich hybrid" evidence="3">
    <location>
        <begin position="73"/>
        <end position="198"/>
    </location>
</feature>
<dbReference type="RefSeq" id="WP_144844696.1">
    <property type="nucleotide sequence ID" value="NZ_VMRJ01000001.1"/>
</dbReference>
<keyword evidence="2" id="KW-0732">Signal</keyword>
<reference evidence="6 7" key="1">
    <citation type="submission" date="2019-07" db="EMBL/GenBank/DDBJ databases">
        <title>Hymenobacter sp. straun FUR1 Genome sequencing and assembly.</title>
        <authorList>
            <person name="Chhetri G."/>
        </authorList>
    </citation>
    <scope>NUCLEOTIDE SEQUENCE [LARGE SCALE GENOMIC DNA]</scope>
    <source>
        <strain evidence="6 7">Fur1</strain>
    </source>
</reference>
<dbReference type="InterPro" id="IPR006143">
    <property type="entry name" value="RND_pump_MFP"/>
</dbReference>
<dbReference type="InterPro" id="IPR058625">
    <property type="entry name" value="MdtA-like_BSH"/>
</dbReference>
<dbReference type="InterPro" id="IPR058637">
    <property type="entry name" value="YknX-like_C"/>
</dbReference>
<dbReference type="Gene3D" id="2.40.30.170">
    <property type="match status" value="1"/>
</dbReference>
<name>A0A558C3I5_9BACT</name>
<accession>A0A558C3I5</accession>
<comment type="similarity">
    <text evidence="1">Belongs to the membrane fusion protein (MFP) (TC 8.A.1) family.</text>
</comment>
<feature type="domain" description="CusB-like beta-barrel" evidence="4">
    <location>
        <begin position="205"/>
        <end position="279"/>
    </location>
</feature>
<dbReference type="GO" id="GO:1990281">
    <property type="term" value="C:efflux pump complex"/>
    <property type="evidence" value="ECO:0007669"/>
    <property type="project" value="TreeGrafter"/>
</dbReference>
<dbReference type="AlphaFoldDB" id="A0A558C3I5"/>
<organism evidence="6 7">
    <name type="scientific">Hymenobacter setariae</name>
    <dbReference type="NCBI Taxonomy" id="2594794"/>
    <lineage>
        <taxon>Bacteria</taxon>
        <taxon>Pseudomonadati</taxon>
        <taxon>Bacteroidota</taxon>
        <taxon>Cytophagia</taxon>
        <taxon>Cytophagales</taxon>
        <taxon>Hymenobacteraceae</taxon>
        <taxon>Hymenobacter</taxon>
    </lineage>
</organism>
<dbReference type="GO" id="GO:0015562">
    <property type="term" value="F:efflux transmembrane transporter activity"/>
    <property type="evidence" value="ECO:0007669"/>
    <property type="project" value="TreeGrafter"/>
</dbReference>
<feature type="signal peptide" evidence="2">
    <location>
        <begin position="1"/>
        <end position="19"/>
    </location>
</feature>
<dbReference type="Pfam" id="PF25917">
    <property type="entry name" value="BSH_RND"/>
    <property type="match status" value="1"/>
</dbReference>
<dbReference type="Gene3D" id="2.40.420.20">
    <property type="match status" value="1"/>
</dbReference>
<proteinExistence type="inferred from homology"/>
<evidence type="ECO:0000313" key="6">
    <source>
        <dbReference type="EMBL" id="TVT43316.1"/>
    </source>
</evidence>
<dbReference type="SUPFAM" id="SSF111369">
    <property type="entry name" value="HlyD-like secretion proteins"/>
    <property type="match status" value="1"/>
</dbReference>
<protein>
    <submittedName>
        <fullName evidence="6">Efflux RND transporter periplasmic adaptor subunit</fullName>
    </submittedName>
</protein>
<evidence type="ECO:0000256" key="1">
    <source>
        <dbReference type="ARBA" id="ARBA00009477"/>
    </source>
</evidence>
<dbReference type="PROSITE" id="PS51257">
    <property type="entry name" value="PROKAR_LIPOPROTEIN"/>
    <property type="match status" value="1"/>
</dbReference>